<accession>A0A433SI24</accession>
<dbReference type="Proteomes" id="UP000286947">
    <property type="component" value="Unassembled WGS sequence"/>
</dbReference>
<name>A0A433SI24_9BURK</name>
<dbReference type="GO" id="GO:0043770">
    <property type="term" value="F:demethylmenaquinone methyltransferase activity"/>
    <property type="evidence" value="ECO:0007669"/>
    <property type="project" value="UniProtKB-EC"/>
</dbReference>
<dbReference type="GO" id="GO:0032259">
    <property type="term" value="P:methylation"/>
    <property type="evidence" value="ECO:0007669"/>
    <property type="project" value="UniProtKB-KW"/>
</dbReference>
<dbReference type="Gene3D" id="3.40.50.150">
    <property type="entry name" value="Vaccinia Virus protein VP39"/>
    <property type="match status" value="1"/>
</dbReference>
<reference evidence="2 3" key="1">
    <citation type="submission" date="2018-01" db="EMBL/GenBank/DDBJ databases">
        <title>Saezia sanguinis gen. nov., sp. nov., in the order Burkholderiales isolated from human blood.</title>
        <authorList>
            <person name="Medina-Pascual M.J."/>
            <person name="Valdezate S."/>
            <person name="Monzon S."/>
            <person name="Cuesta I."/>
            <person name="Carrasco G."/>
            <person name="Villalon P."/>
            <person name="Saez-Nieto J.A."/>
        </authorList>
    </citation>
    <scope>NUCLEOTIDE SEQUENCE [LARGE SCALE GENOMIC DNA]</scope>
    <source>
        <strain evidence="2 3">CNM695-12</strain>
    </source>
</reference>
<feature type="domain" description="Methyltransferase" evidence="1">
    <location>
        <begin position="110"/>
        <end position="208"/>
    </location>
</feature>
<evidence type="ECO:0000313" key="2">
    <source>
        <dbReference type="EMBL" id="RUS68330.1"/>
    </source>
</evidence>
<keyword evidence="2" id="KW-0830">Ubiquinone</keyword>
<dbReference type="NCBIfam" id="NF038261">
    <property type="entry name" value="rhodoquin_RquA"/>
    <property type="match status" value="1"/>
</dbReference>
<sequence length="279" mass="31019">MRLSFNRGMLLTKPVFLNPKSIQPVMNPNQLQSAVNQDIDAEAPPTSIKQNATSLPAIPEYLSSTYTWAYLNPKSVARLDQGLVVSTILWGNANRLMRAAVNEFSAGQHVLQSACVYGSITPDLAKKIGPDGQLMVVDVAPVQIANMKRKLPNTPQLNTLIADLSVPGCLSHLPDYDGVCCFFLLHEVPVKERSQIVENLLQKVKPGGKVVFVDYHKPAWWHPLNPITYTVFHFLEPFAKSLLSQPIQDISSLGKEYTWQKRTLFGGLYQILVGIRNKA</sequence>
<dbReference type="SUPFAM" id="SSF53335">
    <property type="entry name" value="S-adenosyl-L-methionine-dependent methyltransferases"/>
    <property type="match status" value="1"/>
</dbReference>
<gene>
    <name evidence="2" type="primary">ubiE_1</name>
    <name evidence="2" type="ORF">CUZ56_00820</name>
</gene>
<evidence type="ECO:0000313" key="3">
    <source>
        <dbReference type="Proteomes" id="UP000286947"/>
    </source>
</evidence>
<dbReference type="InterPro" id="IPR041698">
    <property type="entry name" value="Methyltransf_25"/>
</dbReference>
<dbReference type="EMBL" id="PQSP01000001">
    <property type="protein sequence ID" value="RUS68330.1"/>
    <property type="molecule type" value="Genomic_DNA"/>
</dbReference>
<dbReference type="AlphaFoldDB" id="A0A433SI24"/>
<organism evidence="2 3">
    <name type="scientific">Saezia sanguinis</name>
    <dbReference type="NCBI Taxonomy" id="1965230"/>
    <lineage>
        <taxon>Bacteria</taxon>
        <taxon>Pseudomonadati</taxon>
        <taxon>Pseudomonadota</taxon>
        <taxon>Betaproteobacteria</taxon>
        <taxon>Burkholderiales</taxon>
        <taxon>Saeziaceae</taxon>
        <taxon>Saezia</taxon>
    </lineage>
</organism>
<comment type="caution">
    <text evidence="2">The sequence shown here is derived from an EMBL/GenBank/DDBJ whole genome shotgun (WGS) entry which is preliminary data.</text>
</comment>
<dbReference type="CDD" id="cd02440">
    <property type="entry name" value="AdoMet_MTases"/>
    <property type="match status" value="1"/>
</dbReference>
<protein>
    <submittedName>
        <fullName evidence="2">Ubiquinone/menaquinone biosynthesis C-methyltransferase UbiE</fullName>
        <ecNumber evidence="2">2.1.1.163</ecNumber>
    </submittedName>
</protein>
<dbReference type="InterPro" id="IPR029063">
    <property type="entry name" value="SAM-dependent_MTases_sf"/>
</dbReference>
<keyword evidence="3" id="KW-1185">Reference proteome</keyword>
<keyword evidence="2" id="KW-0808">Transferase</keyword>
<evidence type="ECO:0000259" key="1">
    <source>
        <dbReference type="Pfam" id="PF13649"/>
    </source>
</evidence>
<dbReference type="Pfam" id="PF13649">
    <property type="entry name" value="Methyltransf_25"/>
    <property type="match status" value="1"/>
</dbReference>
<dbReference type="EC" id="2.1.1.163" evidence="2"/>
<keyword evidence="2" id="KW-0489">Methyltransferase</keyword>
<proteinExistence type="predicted"/>